<organism evidence="3 4">
    <name type="scientific">Flavobacterium aquidurense</name>
    <dbReference type="NCBI Taxonomy" id="362413"/>
    <lineage>
        <taxon>Bacteria</taxon>
        <taxon>Pseudomonadati</taxon>
        <taxon>Bacteroidota</taxon>
        <taxon>Flavobacteriia</taxon>
        <taxon>Flavobacteriales</taxon>
        <taxon>Flavobacteriaceae</taxon>
        <taxon>Flavobacterium</taxon>
    </lineage>
</organism>
<dbReference type="Gene3D" id="3.30.1150.10">
    <property type="match status" value="1"/>
</dbReference>
<evidence type="ECO:0000313" key="4">
    <source>
        <dbReference type="Proteomes" id="UP000050443"/>
    </source>
</evidence>
<dbReference type="EMBL" id="JRLF01000014">
    <property type="protein sequence ID" value="KQB38539.1"/>
    <property type="molecule type" value="Genomic_DNA"/>
</dbReference>
<dbReference type="PATRIC" id="fig|362413.3.peg.1846"/>
<name>A0A0Q0WRZ4_9FLAO</name>
<dbReference type="CDD" id="cd07341">
    <property type="entry name" value="M56_BlaR1_MecR1_like"/>
    <property type="match status" value="1"/>
</dbReference>
<dbReference type="OrthoDB" id="1522859at2"/>
<dbReference type="GO" id="GO:0031992">
    <property type="term" value="F:energy transducer activity"/>
    <property type="evidence" value="ECO:0007669"/>
    <property type="project" value="TreeGrafter"/>
</dbReference>
<sequence>MILYLLKSGILLLVFYAVYKLWLENEKMFHFNRAYLLASLVFSFVIPLQIFSFQSALSNKIGLVELSELVIQKNNKNLETISLNDFLLILIIVVYSLGVLLLTTRFIFGLYSFYKTIKTNEVQFIKGEKIVLIDEPILPHSFWKSIFIHKNAFEDGKIPSELIAHEKAHLKQKHTLDILFIEVLQIVFWFNPLLVFYKKAIKLNHEFLADDAVNKQFGSVKSYQNLLLDFASNKNTIALASNINYLITKKRLLMMTKKESPIKIVLKVFTVGVFYTLLLFVFSTKAIAQKTANKADVKEKDLYVLEDVEKLPEFPGGMNEFYKFIGKNFKTPLEVGKNKIEGKTYMQFIIEKDGSLSNIITLKDAGYGIGDEAIRVLKLSPKWIAATQQGKAVRVMYSLPILVQPEK</sequence>
<feature type="transmembrane region" description="Helical" evidence="1">
    <location>
        <begin position="6"/>
        <end position="23"/>
    </location>
</feature>
<feature type="transmembrane region" description="Helical" evidence="1">
    <location>
        <begin position="264"/>
        <end position="282"/>
    </location>
</feature>
<dbReference type="InterPro" id="IPR008756">
    <property type="entry name" value="Peptidase_M56"/>
</dbReference>
<comment type="caution">
    <text evidence="3">The sequence shown here is derived from an EMBL/GenBank/DDBJ whole genome shotgun (WGS) entry which is preliminary data.</text>
</comment>
<evidence type="ECO:0000256" key="1">
    <source>
        <dbReference type="SAM" id="Phobius"/>
    </source>
</evidence>
<dbReference type="GO" id="GO:0098797">
    <property type="term" value="C:plasma membrane protein complex"/>
    <property type="evidence" value="ECO:0007669"/>
    <property type="project" value="TreeGrafter"/>
</dbReference>
<keyword evidence="1" id="KW-0812">Transmembrane</keyword>
<dbReference type="PROSITE" id="PS52015">
    <property type="entry name" value="TONB_CTD"/>
    <property type="match status" value="1"/>
</dbReference>
<dbReference type="GO" id="GO:0055085">
    <property type="term" value="P:transmembrane transport"/>
    <property type="evidence" value="ECO:0007669"/>
    <property type="project" value="InterPro"/>
</dbReference>
<evidence type="ECO:0000313" key="3">
    <source>
        <dbReference type="EMBL" id="KQB38539.1"/>
    </source>
</evidence>
<dbReference type="PANTHER" id="PTHR33446:SF2">
    <property type="entry name" value="PROTEIN TONB"/>
    <property type="match status" value="1"/>
</dbReference>
<dbReference type="Proteomes" id="UP000050443">
    <property type="component" value="Unassembled WGS sequence"/>
</dbReference>
<dbReference type="InterPro" id="IPR037682">
    <property type="entry name" value="TonB_C"/>
</dbReference>
<accession>A0A0Q0WRZ4</accession>
<dbReference type="RefSeq" id="WP_055097349.1">
    <property type="nucleotide sequence ID" value="NZ_JRLF01000014.1"/>
</dbReference>
<feature type="domain" description="TonB C-terminal" evidence="2">
    <location>
        <begin position="316"/>
        <end position="407"/>
    </location>
</feature>
<keyword evidence="1" id="KW-1133">Transmembrane helix</keyword>
<feature type="transmembrane region" description="Helical" evidence="1">
    <location>
        <begin position="35"/>
        <end position="57"/>
    </location>
</feature>
<dbReference type="PANTHER" id="PTHR33446">
    <property type="entry name" value="PROTEIN TONB-RELATED"/>
    <property type="match status" value="1"/>
</dbReference>
<evidence type="ECO:0000259" key="2">
    <source>
        <dbReference type="PROSITE" id="PS52015"/>
    </source>
</evidence>
<proteinExistence type="predicted"/>
<dbReference type="Pfam" id="PF03544">
    <property type="entry name" value="TonB_C"/>
    <property type="match status" value="1"/>
</dbReference>
<dbReference type="STRING" id="362413.RC62_1895"/>
<protein>
    <submittedName>
        <fullName evidence="3">Peptidase family M56, BlaR1</fullName>
    </submittedName>
</protein>
<gene>
    <name evidence="3" type="ORF">RC62_1895</name>
</gene>
<dbReference type="SUPFAM" id="SSF74653">
    <property type="entry name" value="TolA/TonB C-terminal domain"/>
    <property type="match status" value="1"/>
</dbReference>
<reference evidence="3 4" key="1">
    <citation type="submission" date="2014-09" db="EMBL/GenBank/DDBJ databases">
        <title>Genome sequence of Flavobacterium aquidurense RC62.</title>
        <authorList>
            <person name="Kim J.F."/>
            <person name="Kwak M.-J."/>
        </authorList>
    </citation>
    <scope>NUCLEOTIDE SEQUENCE [LARGE SCALE GENOMIC DNA]</scope>
    <source>
        <strain evidence="3 4">RC62</strain>
    </source>
</reference>
<dbReference type="Pfam" id="PF05569">
    <property type="entry name" value="Peptidase_M56"/>
    <property type="match status" value="1"/>
</dbReference>
<keyword evidence="1" id="KW-0472">Membrane</keyword>
<dbReference type="AlphaFoldDB" id="A0A0Q0WRZ4"/>
<feature type="transmembrane region" description="Helical" evidence="1">
    <location>
        <begin position="86"/>
        <end position="108"/>
    </location>
</feature>
<dbReference type="InterPro" id="IPR051045">
    <property type="entry name" value="TonB-dependent_transducer"/>
</dbReference>